<proteinExistence type="predicted"/>
<dbReference type="NCBIfam" id="TIGR01409">
    <property type="entry name" value="TAT_signal_seq"/>
    <property type="match status" value="1"/>
</dbReference>
<reference evidence="4" key="2">
    <citation type="submission" date="2020-09" db="EMBL/GenBank/DDBJ databases">
        <authorList>
            <person name="Sun Q."/>
            <person name="Kim S."/>
        </authorList>
    </citation>
    <scope>NUCLEOTIDE SEQUENCE</scope>
    <source>
        <strain evidence="4">KCTC 32501</strain>
    </source>
</reference>
<dbReference type="SUPFAM" id="SSF53850">
    <property type="entry name" value="Periplasmic binding protein-like II"/>
    <property type="match status" value="1"/>
</dbReference>
<dbReference type="InterPro" id="IPR026289">
    <property type="entry name" value="SBP_TakP-like"/>
</dbReference>
<feature type="binding site" evidence="2">
    <location>
        <position position="185"/>
    </location>
    <ligand>
        <name>substrate</name>
    </ligand>
</feature>
<keyword evidence="3" id="KW-0479">Metal-binding</keyword>
<evidence type="ECO:0000256" key="2">
    <source>
        <dbReference type="PIRSR" id="PIRSR039026-1"/>
    </source>
</evidence>
<dbReference type="GO" id="GO:0031317">
    <property type="term" value="C:tripartite ATP-independent periplasmic transporter complex"/>
    <property type="evidence" value="ECO:0007669"/>
    <property type="project" value="InterPro"/>
</dbReference>
<dbReference type="PROSITE" id="PS51318">
    <property type="entry name" value="TAT"/>
    <property type="match status" value="1"/>
</dbReference>
<dbReference type="PIRSF" id="PIRSF039026">
    <property type="entry name" value="SiaP"/>
    <property type="match status" value="1"/>
</dbReference>
<dbReference type="AlphaFoldDB" id="A0A8J3FYM9"/>
<sequence length="371" mass="40405">MERRSFLKKAGVAAGAGVLAACGKTESGAAAGAAASGTKIEWTLASSFPKNLDTIYGAAEVFAKRVKELSGGNFIINVKAAGEIVPGPEVMNAVKNKTVQIGHTASYYFFGTDATFAFDTAVPFGLTSRQHTAWMMHGGGMEVMREFFKQHNIVNFLGGNTGTQMGGWLKKEIKSVEDLKGLKLRIGGFAGKVLSKLGVVPQQIPGGEIYTALEKGTIDGAEWVGPYDDEKLGFYKVAPNYYYPGWWEGGANLSFYINAEEYAKLPDAYKVIVETASLEAHTDMQAKYDAKNPMALASLLGNGAKLHKFPDDVMMAAFKATQEVFAEESAKNANFKKVFDSWITFRHNQMQWFGLAEKSYADFTTANPWKP</sequence>
<feature type="binding site" evidence="3">
    <location>
        <position position="222"/>
    </location>
    <ligand>
        <name>substrate</name>
    </ligand>
</feature>
<dbReference type="GO" id="GO:0046872">
    <property type="term" value="F:metal ion binding"/>
    <property type="evidence" value="ECO:0007669"/>
    <property type="project" value="UniProtKB-KW"/>
</dbReference>
<dbReference type="GO" id="GO:0015849">
    <property type="term" value="P:organic acid transport"/>
    <property type="evidence" value="ECO:0007669"/>
    <property type="project" value="InterPro"/>
</dbReference>
<dbReference type="CDD" id="cd13682">
    <property type="entry name" value="PBP2_TRAP_alpha-ketoacid"/>
    <property type="match status" value="1"/>
</dbReference>
<comment type="caution">
    <text evidence="4">The sequence shown here is derived from an EMBL/GenBank/DDBJ whole genome shotgun (WGS) entry which is preliminary data.</text>
</comment>
<feature type="binding site" evidence="3">
    <location>
        <position position="248"/>
    </location>
    <ligand>
        <name>substrate</name>
    </ligand>
</feature>
<dbReference type="PANTHER" id="PTHR33376">
    <property type="match status" value="1"/>
</dbReference>
<feature type="binding site" evidence="2">
    <location>
        <position position="164"/>
    </location>
    <ligand>
        <name>substrate</name>
    </ligand>
</feature>
<name>A0A8J3FYM9_9BURK</name>
<organism evidence="4 5">
    <name type="scientific">Formosimonas limnophila</name>
    <dbReference type="NCBI Taxonomy" id="1384487"/>
    <lineage>
        <taxon>Bacteria</taxon>
        <taxon>Pseudomonadati</taxon>
        <taxon>Pseudomonadota</taxon>
        <taxon>Betaproteobacteria</taxon>
        <taxon>Burkholderiales</taxon>
        <taxon>Burkholderiaceae</taxon>
        <taxon>Formosimonas</taxon>
    </lineage>
</organism>
<reference evidence="4" key="1">
    <citation type="journal article" date="2014" name="Int. J. Syst. Evol. Microbiol.">
        <title>Complete genome sequence of Corynebacterium casei LMG S-19264T (=DSM 44701T), isolated from a smear-ripened cheese.</title>
        <authorList>
            <consortium name="US DOE Joint Genome Institute (JGI-PGF)"/>
            <person name="Walter F."/>
            <person name="Albersmeier A."/>
            <person name="Kalinowski J."/>
            <person name="Ruckert C."/>
        </authorList>
    </citation>
    <scope>NUCLEOTIDE SEQUENCE</scope>
    <source>
        <strain evidence="4">KCTC 32501</strain>
    </source>
</reference>
<protein>
    <submittedName>
        <fullName evidence="4">ABC transporter substrate-binding protein</fullName>
    </submittedName>
</protein>
<dbReference type="Proteomes" id="UP000614287">
    <property type="component" value="Unassembled WGS sequence"/>
</dbReference>
<evidence type="ECO:0000256" key="1">
    <source>
        <dbReference type="ARBA" id="ARBA00022729"/>
    </source>
</evidence>
<dbReference type="InterPro" id="IPR041722">
    <property type="entry name" value="TakP/all3028"/>
</dbReference>
<dbReference type="GO" id="GO:0043177">
    <property type="term" value="F:organic acid binding"/>
    <property type="evidence" value="ECO:0007669"/>
    <property type="project" value="InterPro"/>
</dbReference>
<dbReference type="Pfam" id="PF03480">
    <property type="entry name" value="DctP"/>
    <property type="match status" value="1"/>
</dbReference>
<dbReference type="NCBIfam" id="NF037995">
    <property type="entry name" value="TRAP_S1"/>
    <property type="match status" value="1"/>
</dbReference>
<dbReference type="Gene3D" id="3.40.190.10">
    <property type="entry name" value="Periplasmic binding protein-like II"/>
    <property type="match status" value="1"/>
</dbReference>
<dbReference type="PROSITE" id="PS51257">
    <property type="entry name" value="PROKAR_LIPOPROTEIN"/>
    <property type="match status" value="1"/>
</dbReference>
<dbReference type="RefSeq" id="WP_189493290.1">
    <property type="nucleotide sequence ID" value="NZ_BMZG01000007.1"/>
</dbReference>
<dbReference type="InterPro" id="IPR019546">
    <property type="entry name" value="TAT_signal_bac_arc"/>
</dbReference>
<gene>
    <name evidence="4" type="ORF">GCM10009007_14590</name>
</gene>
<evidence type="ECO:0000313" key="5">
    <source>
        <dbReference type="Proteomes" id="UP000614287"/>
    </source>
</evidence>
<keyword evidence="5" id="KW-1185">Reference proteome</keyword>
<dbReference type="GO" id="GO:0055085">
    <property type="term" value="P:transmembrane transport"/>
    <property type="evidence" value="ECO:0007669"/>
    <property type="project" value="InterPro"/>
</dbReference>
<dbReference type="InterPro" id="IPR018389">
    <property type="entry name" value="DctP_fam"/>
</dbReference>
<feature type="binding site" evidence="3">
    <location>
        <position position="223"/>
    </location>
    <ligand>
        <name>Na(+)</name>
        <dbReference type="ChEBI" id="CHEBI:29101"/>
    </ligand>
</feature>
<dbReference type="InterPro" id="IPR006311">
    <property type="entry name" value="TAT_signal"/>
</dbReference>
<dbReference type="InterPro" id="IPR038404">
    <property type="entry name" value="TRAP_DctP_sf"/>
</dbReference>
<evidence type="ECO:0000313" key="4">
    <source>
        <dbReference type="EMBL" id="GHA74615.1"/>
    </source>
</evidence>
<accession>A0A8J3FYM9</accession>
<evidence type="ECO:0000256" key="3">
    <source>
        <dbReference type="PIRSR" id="PIRSR039026-2"/>
    </source>
</evidence>
<dbReference type="Gene3D" id="3.40.190.170">
    <property type="entry name" value="Bacterial extracellular solute-binding protein, family 7"/>
    <property type="match status" value="1"/>
</dbReference>
<keyword evidence="1" id="KW-0732">Signal</keyword>
<dbReference type="EMBL" id="BMZG01000007">
    <property type="protein sequence ID" value="GHA74615.1"/>
    <property type="molecule type" value="Genomic_DNA"/>
</dbReference>
<dbReference type="PANTHER" id="PTHR33376:SF5">
    <property type="entry name" value="EXTRACYTOPLASMIC SOLUTE RECEPTOR PROTEIN"/>
    <property type="match status" value="1"/>
</dbReference>